<dbReference type="Gene3D" id="1.10.230.10">
    <property type="entry name" value="Cytochrome P450-Terp, domain 2"/>
    <property type="match status" value="1"/>
</dbReference>
<dbReference type="NCBIfam" id="TIGR01798">
    <property type="entry name" value="cit_synth_I"/>
    <property type="match status" value="1"/>
</dbReference>
<evidence type="ECO:0000256" key="4">
    <source>
        <dbReference type="ARBA" id="ARBA00022679"/>
    </source>
</evidence>
<reference evidence="6" key="1">
    <citation type="submission" date="2021-02" db="EMBL/GenBank/DDBJ databases">
        <authorList>
            <person name="Dougan E. K."/>
            <person name="Rhodes N."/>
            <person name="Thang M."/>
            <person name="Chan C."/>
        </authorList>
    </citation>
    <scope>NUCLEOTIDE SEQUENCE</scope>
</reference>
<evidence type="ECO:0000313" key="6">
    <source>
        <dbReference type="EMBL" id="CAE8689659.1"/>
    </source>
</evidence>
<gene>
    <name evidence="6" type="ORF">PGLA2088_LOCUS26546</name>
</gene>
<dbReference type="InterPro" id="IPR002020">
    <property type="entry name" value="Citrate_synthase"/>
</dbReference>
<proteinExistence type="inferred from homology"/>
<keyword evidence="3" id="KW-0816">Tricarboxylic acid cycle</keyword>
<dbReference type="CDD" id="cd06114">
    <property type="entry name" value="EcCS_like"/>
    <property type="match status" value="1"/>
</dbReference>
<accession>A0A813K2K5</accession>
<dbReference type="InterPro" id="IPR016143">
    <property type="entry name" value="Citrate_synth-like_sm_a-sub"/>
</dbReference>
<dbReference type="Pfam" id="PF00285">
    <property type="entry name" value="Citrate_synt"/>
    <property type="match status" value="1"/>
</dbReference>
<dbReference type="EMBL" id="CAJNNW010027111">
    <property type="protein sequence ID" value="CAE8689659.1"/>
    <property type="molecule type" value="Genomic_DNA"/>
</dbReference>
<protein>
    <recommendedName>
        <fullName evidence="5">Citrate synthase</fullName>
    </recommendedName>
</protein>
<organism evidence="6 7">
    <name type="scientific">Polarella glacialis</name>
    <name type="common">Dinoflagellate</name>
    <dbReference type="NCBI Taxonomy" id="89957"/>
    <lineage>
        <taxon>Eukaryota</taxon>
        <taxon>Sar</taxon>
        <taxon>Alveolata</taxon>
        <taxon>Dinophyceae</taxon>
        <taxon>Suessiales</taxon>
        <taxon>Suessiaceae</taxon>
        <taxon>Polarella</taxon>
    </lineage>
</organism>
<keyword evidence="4 5" id="KW-0808">Transferase</keyword>
<evidence type="ECO:0000256" key="3">
    <source>
        <dbReference type="ARBA" id="ARBA00022532"/>
    </source>
</evidence>
<dbReference type="NCBIfam" id="NF004126">
    <property type="entry name" value="PRK05614.1"/>
    <property type="match status" value="1"/>
</dbReference>
<comment type="similarity">
    <text evidence="2 5">Belongs to the citrate synthase family.</text>
</comment>
<name>A0A813K2K5_POLGL</name>
<evidence type="ECO:0000256" key="2">
    <source>
        <dbReference type="ARBA" id="ARBA00010566"/>
    </source>
</evidence>
<sequence>MATAAPKDDSEVATLTFADGRVHQIKIVKPTFGDDVFLDIRDLHAKTGCFTFDPGFTSTGACMSAITFIDGPKGVCLYRGYPVPELVESVGALEAAYLLLVGELPNPKQLERFKAEINKEMLIHEKIKSMFATFTINAHPMAIMVAVVGALSCVFSELDQVDELHRWQACTRLIAKVPVLACMAYKSSIGQQIMYPRTDLSFAENFLYMMFATPMEDYKVNPVAAKAVNAFMILHMDHEQNASTSTVRIAGSSQANPYACIAAGVACLWGPAHGGANEAVIEMLEQIGSKDKVAQFVEDVKNKKEGVRLMGFGHRVYKNYDPRARVMKKMVAEVLAELGVVDPLLAVANELERIALEDEYFIKRKLYPNVDYYSGIMLRALGIPTSMFTVMFAMSRTVGWVSQWNEMVSEGQMKIGRPRQLYVGTAQREYSGSGTGSSGENFKKEEQAGLAGEMKAPKASSFKLVVPDVSLTRYIFGAYATILLGGFIAATLQGKPPNPDAVSYACRSVRPRGLILPARAFAAAGFRASKRQASFLRMQVADAERAGMRSAEVGVEGRPHVNSGKCSSSLFLEEALELLRLVRGDEVSAYSEASVRGFLRQTKQQLEESDHYSTKAKRISATELTAPADSGSDEAPGFFFISYAWEPASGVDPRRGVRDGEDPYLPSAAQQAGAKEVHTDAREWYAQAQAKSVYLECRGQRGIHPKELYFWIERACLPQQGPIFELARQRSFFLLEYILLSSALIAVASPHYFSRGWCLFEFATKLATAPEDDPAALGVAWKAFASFGTRKDGFPVGLYADVLRAISIEEAEFSLDEDRQALLAHVDTLFNSRSAFNRFAKFAALLRLGRSCYTTEDRAPFAALASEEGFGRLAEALASASEFDPRKSPEAICAFDAAVLPCFAAERSRAIRVDIVREMVSATDRARNTWAAGCGNSH</sequence>
<evidence type="ECO:0000256" key="5">
    <source>
        <dbReference type="RuleBase" id="RU000441"/>
    </source>
</evidence>
<dbReference type="PROSITE" id="PS00480">
    <property type="entry name" value="CITRATE_SYNTHASE"/>
    <property type="match status" value="1"/>
</dbReference>
<dbReference type="InterPro" id="IPR016142">
    <property type="entry name" value="Citrate_synth-like_lrg_a-sub"/>
</dbReference>
<dbReference type="FunFam" id="1.10.230.10:FF:000002">
    <property type="entry name" value="Citrate synthase"/>
    <property type="match status" value="1"/>
</dbReference>
<dbReference type="Proteomes" id="UP000626109">
    <property type="component" value="Unassembled WGS sequence"/>
</dbReference>
<dbReference type="InterPro" id="IPR019810">
    <property type="entry name" value="Citrate_synthase_AS"/>
</dbReference>
<dbReference type="UniPathway" id="UPA00223">
    <property type="reaction ID" value="UER00717"/>
</dbReference>
<dbReference type="GO" id="GO:0046912">
    <property type="term" value="F:acyltransferase activity, acyl groups converted into alkyl on transfer"/>
    <property type="evidence" value="ECO:0007669"/>
    <property type="project" value="InterPro"/>
</dbReference>
<evidence type="ECO:0000313" key="7">
    <source>
        <dbReference type="Proteomes" id="UP000626109"/>
    </source>
</evidence>
<comment type="pathway">
    <text evidence="1">Carbohydrate metabolism; tricarboxylic acid cycle; isocitrate from oxaloacetate: step 1/2.</text>
</comment>
<dbReference type="InterPro" id="IPR036969">
    <property type="entry name" value="Citrate_synthase_sf"/>
</dbReference>
<dbReference type="SUPFAM" id="SSF48256">
    <property type="entry name" value="Citrate synthase"/>
    <property type="match status" value="1"/>
</dbReference>
<dbReference type="GO" id="GO:0005737">
    <property type="term" value="C:cytoplasm"/>
    <property type="evidence" value="ECO:0007669"/>
    <property type="project" value="InterPro"/>
</dbReference>
<dbReference type="PRINTS" id="PR00143">
    <property type="entry name" value="CITRTSNTHASE"/>
</dbReference>
<dbReference type="Gene3D" id="2.20.28.60">
    <property type="match status" value="1"/>
</dbReference>
<dbReference type="PANTHER" id="PTHR42871:SF1">
    <property type="entry name" value="CITRATE SYNTHASE"/>
    <property type="match status" value="1"/>
</dbReference>
<comment type="caution">
    <text evidence="6">The sequence shown here is derived from an EMBL/GenBank/DDBJ whole genome shotgun (WGS) entry which is preliminary data.</text>
</comment>
<dbReference type="GO" id="GO:0006099">
    <property type="term" value="P:tricarboxylic acid cycle"/>
    <property type="evidence" value="ECO:0007669"/>
    <property type="project" value="UniProtKB-UniPathway"/>
</dbReference>
<evidence type="ECO:0000256" key="1">
    <source>
        <dbReference type="ARBA" id="ARBA00004751"/>
    </source>
</evidence>
<dbReference type="InterPro" id="IPR010953">
    <property type="entry name" value="Citrate_synthase_typ-I"/>
</dbReference>
<dbReference type="AlphaFoldDB" id="A0A813K2K5"/>
<dbReference type="Gene3D" id="1.10.580.10">
    <property type="entry name" value="Citrate Synthase, domain 1"/>
    <property type="match status" value="1"/>
</dbReference>
<dbReference type="PANTHER" id="PTHR42871">
    <property type="entry name" value="CITRATE SYNTHASE"/>
    <property type="match status" value="1"/>
</dbReference>